<feature type="compositionally biased region" description="Polar residues" evidence="1">
    <location>
        <begin position="665"/>
        <end position="695"/>
    </location>
</feature>
<dbReference type="SMART" id="SM00355">
    <property type="entry name" value="ZnF_C2H2"/>
    <property type="match status" value="3"/>
</dbReference>
<evidence type="ECO:0000259" key="2">
    <source>
        <dbReference type="PROSITE" id="PS00028"/>
    </source>
</evidence>
<feature type="compositionally biased region" description="Basic residues" evidence="1">
    <location>
        <begin position="425"/>
        <end position="435"/>
    </location>
</feature>
<dbReference type="EMBL" id="MU006103">
    <property type="protein sequence ID" value="KAF2836424.1"/>
    <property type="molecule type" value="Genomic_DNA"/>
</dbReference>
<protein>
    <recommendedName>
        <fullName evidence="2">C2H2-type domain-containing protein</fullName>
    </recommendedName>
</protein>
<feature type="compositionally biased region" description="Basic and acidic residues" evidence="1">
    <location>
        <begin position="1303"/>
        <end position="1312"/>
    </location>
</feature>
<feature type="region of interest" description="Disordered" evidence="1">
    <location>
        <begin position="193"/>
        <end position="233"/>
    </location>
</feature>
<dbReference type="InterPro" id="IPR013087">
    <property type="entry name" value="Znf_C2H2_type"/>
</dbReference>
<sequence>MSAQMNTKRQNSHERLHQNSNHQNINFIPDQALESHFPADPSASLSFTGNQNPSMDIHSFPQGDFTDPNGRVQGISQSENSYAFTASDLANQNFLSQSNNYLQQPDMIPLSQAQSTFSPSGSITEQLSSEGYLSDPNYADYNSHYTTPTFDDQFLDTQFGPMLNLDDTNPSDYDNNYLTTSTQISDMNDTSSLQYQSTHHIPPAPGLKNESFSSPPHATTTQLPPADPFQTNGSMLANAPLNARLVTSNKQQHSPARTESPASSSLASGPIMAAHLVSPIVRVENYSREESPSRGSMNRSRSKRSHGSKRSGTHLSPYPVDDSSDEEEQLEPTIDLTTSTSELAHVVQPTLRNDDGSWRIPSSSGQAGLDPDTRHQLADVYVPTLKEQEEQRKADEKKLEVAEWLTRSKVGSETGEPPPPDPGVRSKKIVNRRRAKSANDVAIRETFNGTSGIDVQTMIYDDSKIPGPGLYIDERSDFGEDYDNDADDQPDSPPADVEVEYLDEDSGYFPSKSTQDSNIPDSSVTRPWIDATTALAPHGGRYQPPTSNAAMMKFWQRARDIETASLAATLGSARRRSESEIGSVYASGGISRQLIPEPERLKPKEPKRERRGSFLDNILPKRTNSSNVLKRKGTLPTEKDLTLSPTASIAPKRVGSWGRPKSPRIDTNLSSSSKEGTLGSAVTTTTPSGAWNSAKNVIRRSRSRSDIGKGKGLKELMEKHGGPPMLALATPNDPEKPPMQPSNAKDSDDDNDDDALGQDAITMDLTVRSDPIIPTLEGFKDHARELNPRLEVYMIERITQEQIRRYKRLLEFRVKHMKAIRNGKCSSGKFCTALGGSSVALPPRVTNKDSEAPFIGFQIIQPGCSDEDIEVTSEGTIVAAQFPAGVPLPPVKRLPAEFECPLCFKVKKFYKPSDWTKHVHEDVQPFTCTFPSCGEPKSFKRKADWVRHENERHRQLENWTCNYGECTHTCYRKDNFVQHLVREHKIPEPKARTGKTANAVARDGPRTASDEVWDRVESCRRDTTKQPKDERCRFCGNICNSWKKLTVHLAKHMEQISMPILTLVDQRQISADTIISPIDALPYSSVSPVAKTAQNPSAHSTGYLPQYNISSSNPTSRTNLTVGYTPFGTGSSTPVSAGSMHTYPPPQFVSNYKPQTAAQQSNYSYPVQAETNYAIHSYPGLNVPSKPQTLPANAFIAQEGHSNYSSNINGRFVPSITPIRTAYGQQQVYSSPVDTTPFGGNDLPSTYFQTNVSSTSMATSMSGVDQSSLGYNQNVNSQVNHNQYQAVPQYIQPHQQQQQQQQQHHDFLFRGQ</sequence>
<feature type="region of interest" description="Disordered" evidence="1">
    <location>
        <begin position="405"/>
        <end position="435"/>
    </location>
</feature>
<gene>
    <name evidence="3" type="ORF">M501DRAFT_238718</name>
</gene>
<evidence type="ECO:0000256" key="1">
    <source>
        <dbReference type="SAM" id="MobiDB-lite"/>
    </source>
</evidence>
<feature type="region of interest" description="Disordered" evidence="1">
    <location>
        <begin position="247"/>
        <end position="269"/>
    </location>
</feature>
<feature type="region of interest" description="Disordered" evidence="1">
    <location>
        <begin position="285"/>
        <end position="375"/>
    </location>
</feature>
<feature type="domain" description="C2H2-type" evidence="2">
    <location>
        <begin position="961"/>
        <end position="984"/>
    </location>
</feature>
<feature type="region of interest" description="Disordered" evidence="1">
    <location>
        <begin position="113"/>
        <end position="135"/>
    </location>
</feature>
<proteinExistence type="predicted"/>
<feature type="region of interest" description="Disordered" evidence="1">
    <location>
        <begin position="35"/>
        <end position="75"/>
    </location>
</feature>
<keyword evidence="4" id="KW-1185">Reference proteome</keyword>
<accession>A0A9P4S5B7</accession>
<organism evidence="3 4">
    <name type="scientific">Patellaria atrata CBS 101060</name>
    <dbReference type="NCBI Taxonomy" id="1346257"/>
    <lineage>
        <taxon>Eukaryota</taxon>
        <taxon>Fungi</taxon>
        <taxon>Dikarya</taxon>
        <taxon>Ascomycota</taxon>
        <taxon>Pezizomycotina</taxon>
        <taxon>Dothideomycetes</taxon>
        <taxon>Dothideomycetes incertae sedis</taxon>
        <taxon>Patellariales</taxon>
        <taxon>Patellariaceae</taxon>
        <taxon>Patellaria</taxon>
    </lineage>
</organism>
<reference evidence="3" key="1">
    <citation type="journal article" date="2020" name="Stud. Mycol.">
        <title>101 Dothideomycetes genomes: a test case for predicting lifestyles and emergence of pathogens.</title>
        <authorList>
            <person name="Haridas S."/>
            <person name="Albert R."/>
            <person name="Binder M."/>
            <person name="Bloem J."/>
            <person name="Labutti K."/>
            <person name="Salamov A."/>
            <person name="Andreopoulos B."/>
            <person name="Baker S."/>
            <person name="Barry K."/>
            <person name="Bills G."/>
            <person name="Bluhm B."/>
            <person name="Cannon C."/>
            <person name="Castanera R."/>
            <person name="Culley D."/>
            <person name="Daum C."/>
            <person name="Ezra D."/>
            <person name="Gonzalez J."/>
            <person name="Henrissat B."/>
            <person name="Kuo A."/>
            <person name="Liang C."/>
            <person name="Lipzen A."/>
            <person name="Lutzoni F."/>
            <person name="Magnuson J."/>
            <person name="Mondo S."/>
            <person name="Nolan M."/>
            <person name="Ohm R."/>
            <person name="Pangilinan J."/>
            <person name="Park H.-J."/>
            <person name="Ramirez L."/>
            <person name="Alfaro M."/>
            <person name="Sun H."/>
            <person name="Tritt A."/>
            <person name="Yoshinaga Y."/>
            <person name="Zwiers L.-H."/>
            <person name="Turgeon B."/>
            <person name="Goodwin S."/>
            <person name="Spatafora J."/>
            <person name="Crous P."/>
            <person name="Grigoriev I."/>
        </authorList>
    </citation>
    <scope>NUCLEOTIDE SEQUENCE</scope>
    <source>
        <strain evidence="3">CBS 101060</strain>
    </source>
</reference>
<dbReference type="PANTHER" id="PTHR35391">
    <property type="entry name" value="C2H2-TYPE DOMAIN-CONTAINING PROTEIN-RELATED"/>
    <property type="match status" value="1"/>
</dbReference>
<feature type="region of interest" description="Disordered" evidence="1">
    <location>
        <begin position="989"/>
        <end position="1009"/>
    </location>
</feature>
<evidence type="ECO:0000313" key="4">
    <source>
        <dbReference type="Proteomes" id="UP000799429"/>
    </source>
</evidence>
<dbReference type="PROSITE" id="PS00028">
    <property type="entry name" value="ZINC_FINGER_C2H2_1"/>
    <property type="match status" value="1"/>
</dbReference>
<feature type="compositionally biased region" description="Basic and acidic residues" evidence="1">
    <location>
        <begin position="703"/>
        <end position="721"/>
    </location>
</feature>
<name>A0A9P4S5B7_9PEZI</name>
<comment type="caution">
    <text evidence="3">The sequence shown here is derived from an EMBL/GenBank/DDBJ whole genome shotgun (WGS) entry which is preliminary data.</text>
</comment>
<dbReference type="Proteomes" id="UP000799429">
    <property type="component" value="Unassembled WGS sequence"/>
</dbReference>
<feature type="compositionally biased region" description="Acidic residues" evidence="1">
    <location>
        <begin position="747"/>
        <end position="756"/>
    </location>
</feature>
<feature type="compositionally biased region" description="Acidic residues" evidence="1">
    <location>
        <begin position="479"/>
        <end position="490"/>
    </location>
</feature>
<feature type="compositionally biased region" description="Polar residues" evidence="1">
    <location>
        <begin position="113"/>
        <end position="131"/>
    </location>
</feature>
<dbReference type="Pfam" id="PF26082">
    <property type="entry name" value="zf-C2H2_AcuF"/>
    <property type="match status" value="1"/>
</dbReference>
<dbReference type="OrthoDB" id="5315052at2759"/>
<evidence type="ECO:0000313" key="3">
    <source>
        <dbReference type="EMBL" id="KAF2836424.1"/>
    </source>
</evidence>
<feature type="compositionally biased region" description="Low complexity" evidence="1">
    <location>
        <begin position="1292"/>
        <end position="1302"/>
    </location>
</feature>
<feature type="compositionally biased region" description="Basic and acidic residues" evidence="1">
    <location>
        <begin position="597"/>
        <end position="613"/>
    </location>
</feature>
<feature type="compositionally biased region" description="Polar residues" evidence="1">
    <location>
        <begin position="43"/>
        <end position="54"/>
    </location>
</feature>
<feature type="compositionally biased region" description="Polar residues" evidence="1">
    <location>
        <begin position="210"/>
        <end position="233"/>
    </location>
</feature>
<feature type="compositionally biased region" description="Polar residues" evidence="1">
    <location>
        <begin position="247"/>
        <end position="267"/>
    </location>
</feature>
<dbReference type="InterPro" id="IPR058925">
    <property type="entry name" value="zf-C2H2_AcuF"/>
</dbReference>
<feature type="compositionally biased region" description="Polar residues" evidence="1">
    <location>
        <begin position="511"/>
        <end position="524"/>
    </location>
</feature>
<feature type="region of interest" description="Disordered" evidence="1">
    <location>
        <begin position="1291"/>
        <end position="1312"/>
    </location>
</feature>
<feature type="region of interest" description="Disordered" evidence="1">
    <location>
        <begin position="466"/>
        <end position="524"/>
    </location>
</feature>
<dbReference type="PANTHER" id="PTHR35391:SF3">
    <property type="entry name" value="FINGER DOMAIN PROTEIN, PUTATIVE (AFU_ORTHOLOGUE AFUA_8G04300)-RELATED"/>
    <property type="match status" value="1"/>
</dbReference>
<feature type="region of interest" description="Disordered" evidence="1">
    <location>
        <begin position="595"/>
        <end position="756"/>
    </location>
</feature>
<feature type="compositionally biased region" description="Basic residues" evidence="1">
    <location>
        <begin position="300"/>
        <end position="312"/>
    </location>
</feature>
<feature type="compositionally biased region" description="Acidic residues" evidence="1">
    <location>
        <begin position="497"/>
        <end position="506"/>
    </location>
</feature>